<name>A0ABU1SB37_9MICO</name>
<keyword evidence="1" id="KW-1133">Transmembrane helix</keyword>
<evidence type="ECO:0000313" key="3">
    <source>
        <dbReference type="Proteomes" id="UP001259347"/>
    </source>
</evidence>
<accession>A0ABU1SB37</accession>
<reference evidence="2 3" key="1">
    <citation type="submission" date="2023-07" db="EMBL/GenBank/DDBJ databases">
        <title>Sorghum-associated microbial communities from plants grown in Nebraska, USA.</title>
        <authorList>
            <person name="Schachtman D."/>
        </authorList>
    </citation>
    <scope>NUCLEOTIDE SEQUENCE [LARGE SCALE GENOMIC DNA]</scope>
    <source>
        <strain evidence="2 3">2980</strain>
    </source>
</reference>
<protein>
    <recommendedName>
        <fullName evidence="4">DUF2892 domain-containing protein</fullName>
    </recommendedName>
</protein>
<organism evidence="2 3">
    <name type="scientific">Microbacterium resistens</name>
    <dbReference type="NCBI Taxonomy" id="156977"/>
    <lineage>
        <taxon>Bacteria</taxon>
        <taxon>Bacillati</taxon>
        <taxon>Actinomycetota</taxon>
        <taxon>Actinomycetes</taxon>
        <taxon>Micrococcales</taxon>
        <taxon>Microbacteriaceae</taxon>
        <taxon>Microbacterium</taxon>
    </lineage>
</organism>
<dbReference type="Proteomes" id="UP001259347">
    <property type="component" value="Unassembled WGS sequence"/>
</dbReference>
<comment type="caution">
    <text evidence="2">The sequence shown here is derived from an EMBL/GenBank/DDBJ whole genome shotgun (WGS) entry which is preliminary data.</text>
</comment>
<keyword evidence="1" id="KW-0812">Transmembrane</keyword>
<feature type="transmembrane region" description="Helical" evidence="1">
    <location>
        <begin position="38"/>
        <end position="59"/>
    </location>
</feature>
<gene>
    <name evidence="2" type="ORF">J2Y69_001389</name>
</gene>
<evidence type="ECO:0000313" key="2">
    <source>
        <dbReference type="EMBL" id="MDR6866790.1"/>
    </source>
</evidence>
<evidence type="ECO:0000256" key="1">
    <source>
        <dbReference type="SAM" id="Phobius"/>
    </source>
</evidence>
<dbReference type="EMBL" id="JAVDUM010000005">
    <property type="protein sequence ID" value="MDR6866790.1"/>
    <property type="molecule type" value="Genomic_DNA"/>
</dbReference>
<keyword evidence="3" id="KW-1185">Reference proteome</keyword>
<keyword evidence="1" id="KW-0472">Membrane</keyword>
<evidence type="ECO:0008006" key="4">
    <source>
        <dbReference type="Google" id="ProtNLM"/>
    </source>
</evidence>
<proteinExistence type="predicted"/>
<sequence>MSAAPVSAARLDRELRRVIAGPREHHAVAVGRFLSGTLLVTALAAFLPWTTVACAAGIIRNLVGF</sequence>